<name>A0A7K1GG65_9FLAO</name>
<gene>
    <name evidence="1" type="ORF">F1003_10700</name>
</gene>
<dbReference type="RefSeq" id="WP_155089417.1">
    <property type="nucleotide sequence ID" value="NZ_WJYA01000006.1"/>
</dbReference>
<dbReference type="Proteomes" id="UP000447545">
    <property type="component" value="Unassembled WGS sequence"/>
</dbReference>
<keyword evidence="2" id="KW-1185">Reference proteome</keyword>
<accession>A0A7K1GG65</accession>
<dbReference type="AlphaFoldDB" id="A0A7K1GG65"/>
<evidence type="ECO:0000313" key="2">
    <source>
        <dbReference type="Proteomes" id="UP000447545"/>
    </source>
</evidence>
<protein>
    <recommendedName>
        <fullName evidence="3">SGNH/GDSL hydrolase family protein</fullName>
    </recommendedName>
</protein>
<organism evidence="1 2">
    <name type="scientific">Winogradskyella ouciana</name>
    <dbReference type="NCBI Taxonomy" id="2608631"/>
    <lineage>
        <taxon>Bacteria</taxon>
        <taxon>Pseudomonadati</taxon>
        <taxon>Bacteroidota</taxon>
        <taxon>Flavobacteriia</taxon>
        <taxon>Flavobacteriales</taxon>
        <taxon>Flavobacteriaceae</taxon>
        <taxon>Winogradskyella</taxon>
    </lineage>
</organism>
<reference evidence="1 2" key="1">
    <citation type="submission" date="2019-11" db="EMBL/GenBank/DDBJ databases">
        <title>Winogradskyella ouciana sp. nov., isolated from the hadal seawater of the Mariana Trench.</title>
        <authorList>
            <person name="Liu R."/>
        </authorList>
    </citation>
    <scope>NUCLEOTIDE SEQUENCE [LARGE SCALE GENOMIC DNA]</scope>
    <source>
        <strain evidence="1 2">ZXX205</strain>
    </source>
</reference>
<evidence type="ECO:0000313" key="1">
    <source>
        <dbReference type="EMBL" id="MTE27398.1"/>
    </source>
</evidence>
<comment type="caution">
    <text evidence="1">The sequence shown here is derived from an EMBL/GenBank/DDBJ whole genome shotgun (WGS) entry which is preliminary data.</text>
</comment>
<dbReference type="EMBL" id="WJYA01000006">
    <property type="protein sequence ID" value="MTE27398.1"/>
    <property type="molecule type" value="Genomic_DNA"/>
</dbReference>
<proteinExistence type="predicted"/>
<evidence type="ECO:0008006" key="3">
    <source>
        <dbReference type="Google" id="ProtNLM"/>
    </source>
</evidence>
<sequence>MKQFLKKVGFYGLLVVILLFVLDMIYTQVYKNSAPRNKVQYALSLENENFDYIFLGSSRVENTIVTSEIEKATGKKAINLGNQQSKLNDILLFLKILEYKKVKADTIFIQVDYNYNILKNSDIIKSQTLPYIRSNPLIKSYLKESDSTFLKNYYLPFYRYATNDYKIGFREIFSSAIGKKVSMDLSDGYLPLYGRMQPDRISTLPDKLIENNPAFDEIKSFCSTNNIKVLFFCAPFCENVKGVELIEELKIKIPELYDFSDVITDVKNYQDCNHLNNAGAIEFTKFLIDTFRL</sequence>